<proteinExistence type="predicted"/>
<keyword evidence="2" id="KW-1185">Reference proteome</keyword>
<evidence type="ECO:0000313" key="2">
    <source>
        <dbReference type="Proteomes" id="UP000226192"/>
    </source>
</evidence>
<dbReference type="Proteomes" id="UP000226192">
    <property type="component" value="Unassembled WGS sequence"/>
</dbReference>
<sequence length="134" mass="14814">MPSKTTGVWDSVPFLTELTLLLYEAAHRSGGLTPAIKDAIAWELERAGHAVTWEAIRLAFSRPQIAMSGARQVMKWGPDVHEDILIAVFKHVSFGSDTVAAIMQDLRAKGYAFSESALRYYRTLCIPNTALSFS</sequence>
<comment type="caution">
    <text evidence="1">The sequence shown here is derived from an EMBL/GenBank/DDBJ whole genome shotgun (WGS) entry which is preliminary data.</text>
</comment>
<organism evidence="1 2">
    <name type="scientific">Ophiocordyceps australis</name>
    <dbReference type="NCBI Taxonomy" id="1399860"/>
    <lineage>
        <taxon>Eukaryota</taxon>
        <taxon>Fungi</taxon>
        <taxon>Dikarya</taxon>
        <taxon>Ascomycota</taxon>
        <taxon>Pezizomycotina</taxon>
        <taxon>Sordariomycetes</taxon>
        <taxon>Hypocreomycetidae</taxon>
        <taxon>Hypocreales</taxon>
        <taxon>Ophiocordycipitaceae</taxon>
        <taxon>Ophiocordyceps</taxon>
    </lineage>
</organism>
<name>A0A2C5Y8X6_9HYPO</name>
<evidence type="ECO:0000313" key="1">
    <source>
        <dbReference type="EMBL" id="PHH65167.1"/>
    </source>
</evidence>
<gene>
    <name evidence="1" type="ORF">CDD81_3298</name>
</gene>
<protein>
    <submittedName>
        <fullName evidence="1">Uncharacterized protein</fullName>
    </submittedName>
</protein>
<dbReference type="STRING" id="1399860.A0A2C5Y8X6"/>
<reference evidence="1 2" key="1">
    <citation type="submission" date="2017-06" db="EMBL/GenBank/DDBJ databases">
        <title>Ant-infecting Ophiocordyceps genomes reveal a high diversity of potential behavioral manipulation genes and a possible major role for enterotoxins.</title>
        <authorList>
            <person name="De Bekker C."/>
            <person name="Evans H.C."/>
            <person name="Brachmann A."/>
            <person name="Hughes D.P."/>
        </authorList>
    </citation>
    <scope>NUCLEOTIDE SEQUENCE [LARGE SCALE GENOMIC DNA]</scope>
    <source>
        <strain evidence="1 2">Map64</strain>
    </source>
</reference>
<dbReference type="EMBL" id="NJET01000021">
    <property type="protein sequence ID" value="PHH65167.1"/>
    <property type="molecule type" value="Genomic_DNA"/>
</dbReference>
<dbReference type="AlphaFoldDB" id="A0A2C5Y8X6"/>
<accession>A0A2C5Y8X6</accession>
<dbReference type="OrthoDB" id="4777826at2759"/>